<dbReference type="GO" id="GO:0004421">
    <property type="term" value="F:hydroxymethylglutaryl-CoA synthase activity"/>
    <property type="evidence" value="ECO:0007669"/>
    <property type="project" value="UniProtKB-EC"/>
</dbReference>
<dbReference type="GO" id="GO:0016126">
    <property type="term" value="P:sterol biosynthetic process"/>
    <property type="evidence" value="ECO:0007669"/>
    <property type="project" value="UniProtKB-KW"/>
</dbReference>
<dbReference type="Proteomes" id="UP001055712">
    <property type="component" value="Unassembled WGS sequence"/>
</dbReference>
<dbReference type="InterPro" id="IPR013528">
    <property type="entry name" value="HMG_CoA_synth_N"/>
</dbReference>
<dbReference type="PANTHER" id="PTHR43323:SF2">
    <property type="entry name" value="HYDROXYMETHYLGLUTARYL-COA SYNTHASE"/>
    <property type="match status" value="1"/>
</dbReference>
<evidence type="ECO:0000256" key="1">
    <source>
        <dbReference type="ARBA" id="ARBA00007061"/>
    </source>
</evidence>
<dbReference type="PANTHER" id="PTHR43323">
    <property type="entry name" value="3-HYDROXY-3-METHYLGLUTARYL COENZYME A SYNTHASE"/>
    <property type="match status" value="1"/>
</dbReference>
<gene>
    <name evidence="8" type="ORF">D9Q98_003169</name>
</gene>
<evidence type="ECO:0000259" key="6">
    <source>
        <dbReference type="Pfam" id="PF01154"/>
    </source>
</evidence>
<dbReference type="InterPro" id="IPR010122">
    <property type="entry name" value="HMG_CoA_synthase_euk"/>
</dbReference>
<accession>A0A9D4YYR7</accession>
<dbReference type="Gene3D" id="3.40.47.10">
    <property type="match status" value="1"/>
</dbReference>
<feature type="domain" description="Hydroxymethylglutaryl-coenzyme A synthase C-terminal" evidence="7">
    <location>
        <begin position="197"/>
        <end position="472"/>
    </location>
</feature>
<reference evidence="8" key="2">
    <citation type="submission" date="2020-11" db="EMBL/GenBank/DDBJ databases">
        <authorList>
            <person name="Cecchin M."/>
            <person name="Marcolungo L."/>
            <person name="Rossato M."/>
            <person name="Girolomoni L."/>
            <person name="Cosentino E."/>
            <person name="Cuine S."/>
            <person name="Li-Beisson Y."/>
            <person name="Delledonne M."/>
            <person name="Ballottari M."/>
        </authorList>
    </citation>
    <scope>NUCLEOTIDE SEQUENCE</scope>
    <source>
        <strain evidence="8">211/11P</strain>
        <tissue evidence="8">Whole cell</tissue>
    </source>
</reference>
<reference evidence="8" key="1">
    <citation type="journal article" date="2019" name="Plant J.">
        <title>Chlorella vulgaris genome assembly and annotation reveals the molecular basis for metabolic acclimation to high light conditions.</title>
        <authorList>
            <person name="Cecchin M."/>
            <person name="Marcolungo L."/>
            <person name="Rossato M."/>
            <person name="Girolomoni L."/>
            <person name="Cosentino E."/>
            <person name="Cuine S."/>
            <person name="Li-Beisson Y."/>
            <person name="Delledonne M."/>
            <person name="Ballottari M."/>
        </authorList>
    </citation>
    <scope>NUCLEOTIDE SEQUENCE</scope>
    <source>
        <strain evidence="8">211/11P</strain>
    </source>
</reference>
<evidence type="ECO:0000256" key="4">
    <source>
        <dbReference type="PIRSR" id="PIRSR610122-2"/>
    </source>
</evidence>
<dbReference type="Pfam" id="PF01154">
    <property type="entry name" value="HMG_CoA_synt_N"/>
    <property type="match status" value="1"/>
</dbReference>
<feature type="binding site" evidence="4">
    <location>
        <position position="228"/>
    </location>
    <ligand>
        <name>CoA</name>
        <dbReference type="ChEBI" id="CHEBI:57287"/>
    </ligand>
</feature>
<keyword evidence="5" id="KW-0752">Steroid biosynthesis</keyword>
<keyword evidence="5" id="KW-0444">Lipid biosynthesis</keyword>
<keyword evidence="5" id="KW-0443">Lipid metabolism</keyword>
<dbReference type="Pfam" id="PF08540">
    <property type="entry name" value="HMG_CoA_synt_C"/>
    <property type="match status" value="1"/>
</dbReference>
<dbReference type="FunFam" id="3.40.47.10:FF:000008">
    <property type="entry name" value="3-hydroxy-3-methylglutaryl coenzyme A synthase"/>
    <property type="match status" value="1"/>
</dbReference>
<keyword evidence="2 5" id="KW-0808">Transferase</keyword>
<feature type="binding site" evidence="4">
    <location>
        <position position="275"/>
    </location>
    <ligand>
        <name>CoA</name>
        <dbReference type="ChEBI" id="CHEBI:57287"/>
    </ligand>
</feature>
<dbReference type="EC" id="2.3.3.10" evidence="5"/>
<feature type="binding site" evidence="4">
    <location>
        <position position="271"/>
    </location>
    <ligand>
        <name>CoA</name>
        <dbReference type="ChEBI" id="CHEBI:57287"/>
    </ligand>
</feature>
<evidence type="ECO:0000313" key="8">
    <source>
        <dbReference type="EMBL" id="KAI3433351.1"/>
    </source>
</evidence>
<dbReference type="OrthoDB" id="1269963at2759"/>
<comment type="caution">
    <text evidence="8">The sequence shown here is derived from an EMBL/GenBank/DDBJ whole genome shotgun (WGS) entry which is preliminary data.</text>
</comment>
<comment type="similarity">
    <text evidence="1 5">Belongs to the thiolase-like superfamily. HMG-CoA synthase family.</text>
</comment>
<evidence type="ECO:0000256" key="3">
    <source>
        <dbReference type="PIRSR" id="PIRSR610122-1"/>
    </source>
</evidence>
<dbReference type="AlphaFoldDB" id="A0A9D4YYR7"/>
<feature type="domain" description="Hydroxymethylglutaryl-coenzyme A synthase N-terminal" evidence="6">
    <location>
        <begin position="24"/>
        <end position="195"/>
    </location>
</feature>
<dbReference type="InterPro" id="IPR013746">
    <property type="entry name" value="HMG_CoA_synt_C_dom"/>
</dbReference>
<comment type="pathway">
    <text evidence="5">Metabolic intermediate biosynthesis; (R)-mevalonate biosynthesis; (R)-mevalonate from acetyl-CoA: step 2/3.</text>
</comment>
<dbReference type="GO" id="GO:0010142">
    <property type="term" value="P:farnesyl diphosphate biosynthetic process, mevalonate pathway"/>
    <property type="evidence" value="ECO:0007669"/>
    <property type="project" value="InterPro"/>
</dbReference>
<dbReference type="InterPro" id="IPR016039">
    <property type="entry name" value="Thiolase-like"/>
</dbReference>
<evidence type="ECO:0000313" key="9">
    <source>
        <dbReference type="Proteomes" id="UP001055712"/>
    </source>
</evidence>
<dbReference type="SUPFAM" id="SSF53901">
    <property type="entry name" value="Thiolase-like"/>
    <property type="match status" value="2"/>
</dbReference>
<evidence type="ECO:0000256" key="2">
    <source>
        <dbReference type="ARBA" id="ARBA00022679"/>
    </source>
</evidence>
<protein>
    <recommendedName>
        <fullName evidence="5">Hydroxymethylglutaryl-CoA synthase</fullName>
        <shortName evidence="5">HMG-CoA synthase</shortName>
        <ecNumber evidence="5">2.3.3.10</ecNumber>
    </recommendedName>
    <alternativeName>
        <fullName evidence="5">3-hydroxy-3-methylglutaryl coenzyme A synthase</fullName>
    </alternativeName>
</protein>
<dbReference type="EMBL" id="SIDB01000004">
    <property type="protein sequence ID" value="KAI3433351.1"/>
    <property type="molecule type" value="Genomic_DNA"/>
</dbReference>
<evidence type="ECO:0000259" key="7">
    <source>
        <dbReference type="Pfam" id="PF08540"/>
    </source>
</evidence>
<keyword evidence="5" id="KW-1207">Sterol metabolism</keyword>
<proteinExistence type="inferred from homology"/>
<dbReference type="NCBIfam" id="TIGR01833">
    <property type="entry name" value="HMG-CoA-S_euk"/>
    <property type="match status" value="1"/>
</dbReference>
<feature type="active site" description="Acyl-thioester intermediate" evidence="3">
    <location>
        <position position="138"/>
    </location>
</feature>
<keyword evidence="5" id="KW-0756">Sterol biosynthesis</keyword>
<comment type="catalytic activity">
    <reaction evidence="5">
        <text>acetoacetyl-CoA + acetyl-CoA + H2O = (3S)-3-hydroxy-3-methylglutaryl-CoA + CoA + H(+)</text>
        <dbReference type="Rhea" id="RHEA:10188"/>
        <dbReference type="ChEBI" id="CHEBI:15377"/>
        <dbReference type="ChEBI" id="CHEBI:15378"/>
        <dbReference type="ChEBI" id="CHEBI:43074"/>
        <dbReference type="ChEBI" id="CHEBI:57286"/>
        <dbReference type="ChEBI" id="CHEBI:57287"/>
        <dbReference type="ChEBI" id="CHEBI:57288"/>
        <dbReference type="EC" id="2.3.3.10"/>
    </reaction>
</comment>
<keyword evidence="5" id="KW-0753">Steroid metabolism</keyword>
<keyword evidence="9" id="KW-1185">Reference proteome</keyword>
<organism evidence="8 9">
    <name type="scientific">Chlorella vulgaris</name>
    <name type="common">Green alga</name>
    <dbReference type="NCBI Taxonomy" id="3077"/>
    <lineage>
        <taxon>Eukaryota</taxon>
        <taxon>Viridiplantae</taxon>
        <taxon>Chlorophyta</taxon>
        <taxon>core chlorophytes</taxon>
        <taxon>Trebouxiophyceae</taxon>
        <taxon>Chlorellales</taxon>
        <taxon>Chlorellaceae</taxon>
        <taxon>Chlorella clade</taxon>
        <taxon>Chlorella</taxon>
    </lineage>
</organism>
<sequence length="475" mass="52034">MPGLGVLTHTVTPAGPPAQRPQAEDVGILAAEVYFPSTYVRQEELERHDGVPSGKYTVGLGQQGVAFVGDREDPVSMGLTVMRRLLERHNVSPLEIGRLEAGTESSVDNSKSIKTYLMVLLEEAGNTDVEGVDCVQACYGGTAAVQNAVNWVESRGWDGRYAVVVMSDVSVYPAGPARPTSGAGAVALLIGPDAPLAFERGMSATHMAHAYDFYKPSGLYPAVDGPLSVYCYLQTLDLLYSRYTAKWERRNGRPFRLADADHALFHAPYNKLVQKAFARLMYHDITRHGEVPESLASCADCDLRDGSHPRQAAQMPGDLEKALVAHAFPAYDAKVRPSTCVARQCGNMYTASIWSGISQLIETTGAALEGRRVLLYSYGSGISATMLSLVGRPTTNPRFSLARLQAMSDLSMRLARRLPKSPADFEQAMRLAEQRWMAGNYKPEMPSLDDLEPGTFHLVEVDTRYRRIYARKPLA</sequence>
<name>A0A9D4YYR7_CHLVU</name>
<evidence type="ECO:0000256" key="5">
    <source>
        <dbReference type="RuleBase" id="RU364071"/>
    </source>
</evidence>
<dbReference type="CDD" id="cd00827">
    <property type="entry name" value="init_cond_enzymes"/>
    <property type="match status" value="1"/>
</dbReference>
<comment type="function">
    <text evidence="5">Catalyzes the condensation of acetyl-CoA with acetoacetyl-CoA to form HMG-CoA.</text>
</comment>
<feature type="active site" description="Proton donor/acceptor" evidence="3">
    <location>
        <position position="104"/>
    </location>
</feature>
<dbReference type="GO" id="GO:0006084">
    <property type="term" value="P:acetyl-CoA metabolic process"/>
    <property type="evidence" value="ECO:0007669"/>
    <property type="project" value="InterPro"/>
</dbReference>
<feature type="active site" description="Proton donor/acceptor" evidence="3">
    <location>
        <position position="266"/>
    </location>
</feature>